<sequence>DITGLFDKNGATVVEYTYDSWGKLISISGSLASSVGVKNPYRYRGYRYDAESQLYYLQSRYYNPEFCRMLNADALVGSTGELLGHNMFAYTKNNPINMSDPSGFRPIFSTSLAEETEDMKAASFAIMNRKPVSSVVPKKKRAMGYVDKVLQLSGTNTGQAAVATGNTGIGTAIGNFASKAVGQKFKPISNSIMLNGMKKVPFKIQSFKYSLAKTDVIGKGSSAIGAAGLLSVGLLGVQAVSNVYHYGLAEGAGRTGIDALGFAAGCVAGSIIGGLVVAGTVGIGGSIVIGIGVSFIIGGAVNKAKEYFFE</sequence>
<name>A0A1M5Y8C5_9CLOT</name>
<gene>
    <name evidence="2" type="ORF">SAMN02745207_04265</name>
</gene>
<dbReference type="NCBIfam" id="TIGR03696">
    <property type="entry name" value="Rhs_assc_core"/>
    <property type="match status" value="1"/>
</dbReference>
<dbReference type="PANTHER" id="PTHR32305:SF15">
    <property type="entry name" value="PROTEIN RHSA-RELATED"/>
    <property type="match status" value="1"/>
</dbReference>
<evidence type="ECO:0000256" key="1">
    <source>
        <dbReference type="SAM" id="Phobius"/>
    </source>
</evidence>
<dbReference type="InterPro" id="IPR022385">
    <property type="entry name" value="Rhs_assc_core"/>
</dbReference>
<keyword evidence="1" id="KW-0472">Membrane</keyword>
<keyword evidence="3" id="KW-1185">Reference proteome</keyword>
<feature type="non-terminal residue" evidence="2">
    <location>
        <position position="1"/>
    </location>
</feature>
<dbReference type="Proteomes" id="UP000184447">
    <property type="component" value="Unassembled WGS sequence"/>
</dbReference>
<organism evidence="2 3">
    <name type="scientific">Clostridium grantii DSM 8605</name>
    <dbReference type="NCBI Taxonomy" id="1121316"/>
    <lineage>
        <taxon>Bacteria</taxon>
        <taxon>Bacillati</taxon>
        <taxon>Bacillota</taxon>
        <taxon>Clostridia</taxon>
        <taxon>Eubacteriales</taxon>
        <taxon>Clostridiaceae</taxon>
        <taxon>Clostridium</taxon>
    </lineage>
</organism>
<protein>
    <submittedName>
        <fullName evidence="2">RHS repeat-associated core domain-containing protein</fullName>
    </submittedName>
</protein>
<evidence type="ECO:0000313" key="3">
    <source>
        <dbReference type="Proteomes" id="UP000184447"/>
    </source>
</evidence>
<keyword evidence="1" id="KW-0812">Transmembrane</keyword>
<evidence type="ECO:0000313" key="2">
    <source>
        <dbReference type="EMBL" id="SHI08068.1"/>
    </source>
</evidence>
<dbReference type="STRING" id="1121316.SAMN02745207_04265"/>
<keyword evidence="1" id="KW-1133">Transmembrane helix</keyword>
<feature type="transmembrane region" description="Helical" evidence="1">
    <location>
        <begin position="223"/>
        <end position="244"/>
    </location>
</feature>
<dbReference type="RefSeq" id="WP_073341021.1">
    <property type="nucleotide sequence ID" value="NZ_FQXM01000066.1"/>
</dbReference>
<feature type="transmembrane region" description="Helical" evidence="1">
    <location>
        <begin position="256"/>
        <end position="277"/>
    </location>
</feature>
<dbReference type="EMBL" id="FQXM01000066">
    <property type="protein sequence ID" value="SHI08068.1"/>
    <property type="molecule type" value="Genomic_DNA"/>
</dbReference>
<feature type="transmembrane region" description="Helical" evidence="1">
    <location>
        <begin position="283"/>
        <end position="301"/>
    </location>
</feature>
<dbReference type="InterPro" id="IPR050708">
    <property type="entry name" value="T6SS_VgrG/RHS"/>
</dbReference>
<dbReference type="Gene3D" id="2.180.10.10">
    <property type="entry name" value="RHS repeat-associated core"/>
    <property type="match status" value="1"/>
</dbReference>
<dbReference type="PANTHER" id="PTHR32305">
    <property type="match status" value="1"/>
</dbReference>
<proteinExistence type="predicted"/>
<dbReference type="AlphaFoldDB" id="A0A1M5Y8C5"/>
<accession>A0A1M5Y8C5</accession>
<reference evidence="2 3" key="1">
    <citation type="submission" date="2016-11" db="EMBL/GenBank/DDBJ databases">
        <authorList>
            <person name="Jaros S."/>
            <person name="Januszkiewicz K."/>
            <person name="Wedrychowicz H."/>
        </authorList>
    </citation>
    <scope>NUCLEOTIDE SEQUENCE [LARGE SCALE GENOMIC DNA]</scope>
    <source>
        <strain evidence="2 3">DSM 8605</strain>
    </source>
</reference>